<dbReference type="SUPFAM" id="SSF56601">
    <property type="entry name" value="beta-lactamase/transpeptidase-like"/>
    <property type="match status" value="1"/>
</dbReference>
<dbReference type="InterPro" id="IPR012338">
    <property type="entry name" value="Beta-lactam/transpept-like"/>
</dbReference>
<dbReference type="PANTHER" id="PTHR22935">
    <property type="entry name" value="PENICILLIN-BINDING PROTEIN"/>
    <property type="match status" value="1"/>
</dbReference>
<dbReference type="InterPro" id="IPR051478">
    <property type="entry name" value="Beta-lactamase-like_AB/R"/>
</dbReference>
<keyword evidence="4" id="KW-1185">Reference proteome</keyword>
<dbReference type="Gene3D" id="3.40.710.10">
    <property type="entry name" value="DD-peptidase/beta-lactamase superfamily"/>
    <property type="match status" value="1"/>
</dbReference>
<dbReference type="PANTHER" id="PTHR22935:SF95">
    <property type="entry name" value="BETA-LACTAMASE-LIKE 1-RELATED"/>
    <property type="match status" value="1"/>
</dbReference>
<evidence type="ECO:0000313" key="3">
    <source>
        <dbReference type="EMBL" id="MFD2563973.1"/>
    </source>
</evidence>
<gene>
    <name evidence="3" type="ORF">ACFSR1_14930</name>
</gene>
<comment type="caution">
    <text evidence="3">The sequence shown here is derived from an EMBL/GenBank/DDBJ whole genome shotgun (WGS) entry which is preliminary data.</text>
</comment>
<reference evidence="4" key="1">
    <citation type="journal article" date="2019" name="Int. J. Syst. Evol. Microbiol.">
        <title>The Global Catalogue of Microorganisms (GCM) 10K type strain sequencing project: providing services to taxonomists for standard genome sequencing and annotation.</title>
        <authorList>
            <consortium name="The Broad Institute Genomics Platform"/>
            <consortium name="The Broad Institute Genome Sequencing Center for Infectious Disease"/>
            <person name="Wu L."/>
            <person name="Ma J."/>
        </authorList>
    </citation>
    <scope>NUCLEOTIDE SEQUENCE [LARGE SCALE GENOMIC DNA]</scope>
    <source>
        <strain evidence="4">KCTC 52274</strain>
    </source>
</reference>
<sequence>MKKRFIIAPSMLFLIALLFPLISANKIQAPELSKPLPKVQASTDFFKNPISDMQKELLVEAIESYFDKALKQHKIVGAGVGIVKCDSVIYLGGFGKRNASLNDTINEETIFRIGSVSKGFAGVLSGMYVEEGLLNWEDKVNQYVPSFQLASKKWTDSVTLSHILSHSSGLPYHSFTNLVEDGVDLNTIAGQFRSIPTIDKPGKIYSYQNAVFALSGEMIEKVTGKSYGEAIAEKIFKPLKMTTASTDYNSLKESSNVAMPHRKYGRRWKSLKINQKYYNAIPAGGVNASVTDMAKWMRFLLGHNPNVMSADGLKNVFNPVINLPGRSKYYQRWEGHQGSHYAHGWRIHDFKDRNTGESNRMIHHGGHVNSYRSEIAIFPQEDLGITILFNSPTKLARTVIPDLHKIVKQVMEMPEQELIAEVSDLKSTL</sequence>
<protein>
    <submittedName>
        <fullName evidence="3">Serine hydrolase domain-containing protein</fullName>
        <ecNumber evidence="3">3.-.-.-</ecNumber>
    </submittedName>
</protein>
<dbReference type="Proteomes" id="UP001597319">
    <property type="component" value="Unassembled WGS sequence"/>
</dbReference>
<accession>A0ABW5LGL3</accession>
<evidence type="ECO:0000313" key="4">
    <source>
        <dbReference type="Proteomes" id="UP001597319"/>
    </source>
</evidence>
<organism evidence="3 4">
    <name type="scientific">Aquimarina rubra</name>
    <dbReference type="NCBI Taxonomy" id="1920033"/>
    <lineage>
        <taxon>Bacteria</taxon>
        <taxon>Pseudomonadati</taxon>
        <taxon>Bacteroidota</taxon>
        <taxon>Flavobacteriia</taxon>
        <taxon>Flavobacteriales</taxon>
        <taxon>Flavobacteriaceae</taxon>
        <taxon>Aquimarina</taxon>
    </lineage>
</organism>
<dbReference type="EMBL" id="JBHULE010000019">
    <property type="protein sequence ID" value="MFD2563973.1"/>
    <property type="molecule type" value="Genomic_DNA"/>
</dbReference>
<dbReference type="EC" id="3.-.-.-" evidence="3"/>
<evidence type="ECO:0000256" key="1">
    <source>
        <dbReference type="ARBA" id="ARBA00038473"/>
    </source>
</evidence>
<dbReference type="Pfam" id="PF00144">
    <property type="entry name" value="Beta-lactamase"/>
    <property type="match status" value="1"/>
</dbReference>
<dbReference type="GO" id="GO:0016787">
    <property type="term" value="F:hydrolase activity"/>
    <property type="evidence" value="ECO:0007669"/>
    <property type="project" value="UniProtKB-KW"/>
</dbReference>
<name>A0ABW5LGL3_9FLAO</name>
<dbReference type="RefSeq" id="WP_378293826.1">
    <property type="nucleotide sequence ID" value="NZ_JBHULE010000019.1"/>
</dbReference>
<keyword evidence="3" id="KW-0378">Hydrolase</keyword>
<dbReference type="InterPro" id="IPR001466">
    <property type="entry name" value="Beta-lactam-related"/>
</dbReference>
<evidence type="ECO:0000259" key="2">
    <source>
        <dbReference type="Pfam" id="PF00144"/>
    </source>
</evidence>
<proteinExistence type="inferred from homology"/>
<feature type="domain" description="Beta-lactamase-related" evidence="2">
    <location>
        <begin position="63"/>
        <end position="394"/>
    </location>
</feature>
<comment type="similarity">
    <text evidence="1">Belongs to the beta-lactamase family.</text>
</comment>